<dbReference type="NCBIfam" id="TIGR03353">
    <property type="entry name" value="VI_chp_4"/>
    <property type="match status" value="1"/>
</dbReference>
<dbReference type="Pfam" id="PF05936">
    <property type="entry name" value="T6SS_VasE"/>
    <property type="match status" value="1"/>
</dbReference>
<comment type="caution">
    <text evidence="1">The sequence shown here is derived from an EMBL/GenBank/DDBJ whole genome shotgun (WGS) entry which is preliminary data.</text>
</comment>
<dbReference type="Proteomes" id="UP001262754">
    <property type="component" value="Unassembled WGS sequence"/>
</dbReference>
<evidence type="ECO:0000313" key="2">
    <source>
        <dbReference type="Proteomes" id="UP001262754"/>
    </source>
</evidence>
<dbReference type="RefSeq" id="WP_163231181.1">
    <property type="nucleotide sequence ID" value="NZ_BMLD01000002.1"/>
</dbReference>
<accession>A0ABU1N332</accession>
<reference evidence="1 2" key="1">
    <citation type="submission" date="2023-07" db="EMBL/GenBank/DDBJ databases">
        <title>Sorghum-associated microbial communities from plants grown in Nebraska, USA.</title>
        <authorList>
            <person name="Schachtman D."/>
        </authorList>
    </citation>
    <scope>NUCLEOTIDE SEQUENCE [LARGE SCALE GENOMIC DNA]</scope>
    <source>
        <strain evidence="1 2">DS2154</strain>
    </source>
</reference>
<dbReference type="EMBL" id="JAVDRL010000010">
    <property type="protein sequence ID" value="MDR6532842.1"/>
    <property type="molecule type" value="Genomic_DNA"/>
</dbReference>
<protein>
    <submittedName>
        <fullName evidence="1">Type VI secretion system protein ImpJ</fullName>
    </submittedName>
</protein>
<sequence>MQSDSRVAWREGLFLRQQHFQQQDRYLEALVAARANGLRPYPWGLSELKINADLAALGKFAIESMTGVLPDGLPFSIPGDLPPPPPLDIPADARDVIVHLTLPARQSGAVEFKSRGERGGATVRYIVDEEDVADSFSDERGQEPIEVARPNLAFGVTQDQTYGRVLLGLARVREVHNGAVVFDDRYIPPTLDIRASPRLSGFLTDIIGRASQRVDELALRAVEATDGGAETFASFLLLQALNRWVSQLRHLAGLPMVHPERLYETFLGMAGELATLTRPDRRPPPFPSYVHEQLQLTFEPVFEVLQAALSAVFDRSAIQLPLQVAGPGAYTSRITDHNLYKTGYFYLAVNARASLDDIRGRFPAIAKIGAVQKMREIVDSALPGVPLRHTPTPPPQLRVIPGYVYFELDRSVPDWRDFANAAALGLHVAGEWPDLKLELWCVKGTGR</sequence>
<dbReference type="InterPro" id="IPR010263">
    <property type="entry name" value="T6SS_TssK"/>
</dbReference>
<keyword evidence="2" id="KW-1185">Reference proteome</keyword>
<dbReference type="PANTHER" id="PTHR35566">
    <property type="entry name" value="BLR3599 PROTEIN"/>
    <property type="match status" value="1"/>
</dbReference>
<gene>
    <name evidence="1" type="ORF">J2800_003602</name>
</gene>
<organism evidence="1 2">
    <name type="scientific">Caulobacter rhizosphaerae</name>
    <dbReference type="NCBI Taxonomy" id="2010972"/>
    <lineage>
        <taxon>Bacteria</taxon>
        <taxon>Pseudomonadati</taxon>
        <taxon>Pseudomonadota</taxon>
        <taxon>Alphaproteobacteria</taxon>
        <taxon>Caulobacterales</taxon>
        <taxon>Caulobacteraceae</taxon>
        <taxon>Caulobacter</taxon>
    </lineage>
</organism>
<proteinExistence type="predicted"/>
<dbReference type="PANTHER" id="PTHR35566:SF1">
    <property type="entry name" value="TYPE VI SECRETION SYSTEM BASEPLATE COMPONENT TSSK1"/>
    <property type="match status" value="1"/>
</dbReference>
<evidence type="ECO:0000313" key="1">
    <source>
        <dbReference type="EMBL" id="MDR6532842.1"/>
    </source>
</evidence>
<name>A0ABU1N332_9CAUL</name>